<dbReference type="Gene3D" id="3.20.20.70">
    <property type="entry name" value="Aldolase class I"/>
    <property type="match status" value="1"/>
</dbReference>
<dbReference type="GO" id="GO:0000162">
    <property type="term" value="P:L-tryptophan biosynthetic process"/>
    <property type="evidence" value="ECO:0007669"/>
    <property type="project" value="TreeGrafter"/>
</dbReference>
<dbReference type="InterPro" id="IPR006062">
    <property type="entry name" value="His_biosynth"/>
</dbReference>
<dbReference type="GO" id="GO:0005737">
    <property type="term" value="C:cytoplasm"/>
    <property type="evidence" value="ECO:0007669"/>
    <property type="project" value="UniProtKB-SubCell"/>
</dbReference>
<dbReference type="EMBL" id="AZCT01000001">
    <property type="protein sequence ID" value="KRK13723.1"/>
    <property type="molecule type" value="Genomic_DNA"/>
</dbReference>
<evidence type="ECO:0000256" key="9">
    <source>
        <dbReference type="ARBA" id="ARBA00023102"/>
    </source>
</evidence>
<reference evidence="15 16" key="1">
    <citation type="journal article" date="2015" name="Genome Announc.">
        <title>Expanding the biotechnology potential of lactobacilli through comparative genomics of 213 strains and associated genera.</title>
        <authorList>
            <person name="Sun Z."/>
            <person name="Harris H.M."/>
            <person name="McCann A."/>
            <person name="Guo C."/>
            <person name="Argimon S."/>
            <person name="Zhang W."/>
            <person name="Yang X."/>
            <person name="Jeffery I.B."/>
            <person name="Cooney J.C."/>
            <person name="Kagawa T.F."/>
            <person name="Liu W."/>
            <person name="Song Y."/>
            <person name="Salvetti E."/>
            <person name="Wrobel A."/>
            <person name="Rasinkangas P."/>
            <person name="Parkhill J."/>
            <person name="Rea M.C."/>
            <person name="O'Sullivan O."/>
            <person name="Ritari J."/>
            <person name="Douillard F.P."/>
            <person name="Paul Ross R."/>
            <person name="Yang R."/>
            <person name="Briner A.E."/>
            <person name="Felis G.E."/>
            <person name="de Vos W.M."/>
            <person name="Barrangou R."/>
            <person name="Klaenhammer T.R."/>
            <person name="Caufield P.W."/>
            <person name="Cui Y."/>
            <person name="Zhang H."/>
            <person name="O'Toole P.W."/>
        </authorList>
    </citation>
    <scope>NUCLEOTIDE SEQUENCE [LARGE SCALE GENOMIC DNA]</scope>
    <source>
        <strain evidence="15 16">DSM 20178</strain>
    </source>
</reference>
<keyword evidence="10 12" id="KW-0413">Isomerase</keyword>
<dbReference type="GO" id="GO:0000105">
    <property type="term" value="P:L-histidine biosynthetic process"/>
    <property type="evidence" value="ECO:0007669"/>
    <property type="project" value="UniProtKB-UniRule"/>
</dbReference>
<comment type="catalytic activity">
    <reaction evidence="1 12 14">
        <text>1-(5-phospho-beta-D-ribosyl)-5-[(5-phospho-beta-D-ribosylamino)methylideneamino]imidazole-4-carboxamide = 5-[(5-phospho-1-deoxy-D-ribulos-1-ylimino)methylamino]-1-(5-phospho-beta-D-ribosyl)imidazole-4-carboxamide</text>
        <dbReference type="Rhea" id="RHEA:15469"/>
        <dbReference type="ChEBI" id="CHEBI:58435"/>
        <dbReference type="ChEBI" id="CHEBI:58525"/>
        <dbReference type="EC" id="5.3.1.16"/>
    </reaction>
</comment>
<evidence type="ECO:0000256" key="8">
    <source>
        <dbReference type="ARBA" id="ARBA00022605"/>
    </source>
</evidence>
<evidence type="ECO:0000256" key="12">
    <source>
        <dbReference type="HAMAP-Rule" id="MF_01014"/>
    </source>
</evidence>
<protein>
    <recommendedName>
        <fullName evidence="6 12">1-(5-phosphoribosyl)-5-[(5-phosphoribosylamino)methylideneamino] imidazole-4-carboxamide isomerase</fullName>
        <ecNumber evidence="5 12">5.3.1.16</ecNumber>
    </recommendedName>
    <alternativeName>
        <fullName evidence="11 12">Phosphoribosylformimino-5-aminoimidazole carboxamide ribotide isomerase</fullName>
    </alternativeName>
</protein>
<name>A0A0R1EWB0_LACZE</name>
<evidence type="ECO:0000256" key="7">
    <source>
        <dbReference type="ARBA" id="ARBA00022490"/>
    </source>
</evidence>
<comment type="subcellular location">
    <subcellularLocation>
        <location evidence="2 12 14">Cytoplasm</location>
    </subcellularLocation>
</comment>
<dbReference type="HAMAP" id="MF_01014">
    <property type="entry name" value="HisA"/>
    <property type="match status" value="1"/>
</dbReference>
<organism evidence="15 16">
    <name type="scientific">Lacticaseibacillus zeae DSM 20178 = KCTC 3804</name>
    <dbReference type="NCBI Taxonomy" id="1423816"/>
    <lineage>
        <taxon>Bacteria</taxon>
        <taxon>Bacillati</taxon>
        <taxon>Bacillota</taxon>
        <taxon>Bacilli</taxon>
        <taxon>Lactobacillales</taxon>
        <taxon>Lactobacillaceae</taxon>
        <taxon>Lacticaseibacillus</taxon>
    </lineage>
</organism>
<dbReference type="RefSeq" id="WP_010488323.1">
    <property type="nucleotide sequence ID" value="NZ_AZCT01000001.1"/>
</dbReference>
<dbReference type="GeneID" id="93269372"/>
<evidence type="ECO:0000256" key="14">
    <source>
        <dbReference type="RuleBase" id="RU003658"/>
    </source>
</evidence>
<dbReference type="PANTHER" id="PTHR43090">
    <property type="entry name" value="1-(5-PHOSPHORIBOSYL)-5-[(5-PHOSPHORIBOSYLAMINO)METHYLIDENEAMINO] IMIDAZOLE-4-CARBOXAMIDE ISOMERASE"/>
    <property type="match status" value="1"/>
</dbReference>
<feature type="active site" description="Proton donor" evidence="12">
    <location>
        <position position="129"/>
    </location>
</feature>
<dbReference type="Proteomes" id="UP000051984">
    <property type="component" value="Unassembled WGS sequence"/>
</dbReference>
<dbReference type="CDD" id="cd04732">
    <property type="entry name" value="HisA"/>
    <property type="match status" value="1"/>
</dbReference>
<feature type="active site" description="Proton acceptor" evidence="12">
    <location>
        <position position="8"/>
    </location>
</feature>
<gene>
    <name evidence="12" type="primary">hisA</name>
    <name evidence="15" type="ORF">FD51_GL000284</name>
</gene>
<accession>A0A0R1EWB0</accession>
<dbReference type="eggNOG" id="COG0106">
    <property type="taxonomic scope" value="Bacteria"/>
</dbReference>
<dbReference type="GO" id="GO:0003949">
    <property type="term" value="F:1-(5-phosphoribosyl)-5-[(5-phosphoribosylamino)methylideneamino]imidazole-4-carboxamide isomerase activity"/>
    <property type="evidence" value="ECO:0007669"/>
    <property type="project" value="UniProtKB-UniRule"/>
</dbReference>
<evidence type="ECO:0000256" key="1">
    <source>
        <dbReference type="ARBA" id="ARBA00000901"/>
    </source>
</evidence>
<sequence length="249" mass="26717">MQLYPAIDLLAGKSVRLTQGDYQRVSLSADPLDQVARLNAAGLTRLHLVDLDGARAQQPINQAAIKTIRQHTSAFIELGGGIRNLATMNEYLTAGIDRLVLGSVAITDPEMVEQAIAQFGSRRIVVGIDVRSGKVATNGWLTTTRQNAVDVMKTMQAAGVQTVIVTDIGRDGTMQGPNVNLLRTLQHAIPEINIVASGGVRTLTDLTALRTAGIHAAIIGKAWQTGAIELNKLKELEDDDADQTNYSMP</sequence>
<comment type="caution">
    <text evidence="15">The sequence shown here is derived from an EMBL/GenBank/DDBJ whole genome shotgun (WGS) entry which is preliminary data.</text>
</comment>
<dbReference type="UniPathway" id="UPA00031">
    <property type="reaction ID" value="UER00009"/>
</dbReference>
<proteinExistence type="inferred from homology"/>
<evidence type="ECO:0000256" key="10">
    <source>
        <dbReference type="ARBA" id="ARBA00023235"/>
    </source>
</evidence>
<evidence type="ECO:0000256" key="13">
    <source>
        <dbReference type="RuleBase" id="RU003657"/>
    </source>
</evidence>
<evidence type="ECO:0000313" key="16">
    <source>
        <dbReference type="Proteomes" id="UP000051984"/>
    </source>
</evidence>
<dbReference type="PATRIC" id="fig|1423816.3.peg.289"/>
<dbReference type="InterPro" id="IPR023016">
    <property type="entry name" value="HisA/PriA"/>
</dbReference>
<dbReference type="Pfam" id="PF00977">
    <property type="entry name" value="His_biosynth"/>
    <property type="match status" value="1"/>
</dbReference>
<keyword evidence="9 12" id="KW-0368">Histidine biosynthesis</keyword>
<evidence type="ECO:0000256" key="2">
    <source>
        <dbReference type="ARBA" id="ARBA00004496"/>
    </source>
</evidence>
<evidence type="ECO:0000313" key="15">
    <source>
        <dbReference type="EMBL" id="KRK13723.1"/>
    </source>
</evidence>
<dbReference type="InterPro" id="IPR011060">
    <property type="entry name" value="RibuloseP-bd_barrel"/>
</dbReference>
<dbReference type="AlphaFoldDB" id="A0A0R1EWB0"/>
<comment type="pathway">
    <text evidence="3 12 14">Amino-acid biosynthesis; L-histidine biosynthesis; L-histidine from 5-phospho-alpha-D-ribose 1-diphosphate: step 4/9.</text>
</comment>
<dbReference type="FunFam" id="3.20.20.70:FF:000009">
    <property type="entry name" value="1-(5-phosphoribosyl)-5-[(5-phosphoribosylamino)methylideneamino] imidazole-4-carboxamide isomerase"/>
    <property type="match status" value="1"/>
</dbReference>
<dbReference type="PANTHER" id="PTHR43090:SF2">
    <property type="entry name" value="1-(5-PHOSPHORIBOSYL)-5-[(5-PHOSPHORIBOSYLAMINO)METHYLIDENEAMINO] IMIDAZOLE-4-CARBOXAMIDE ISOMERASE"/>
    <property type="match status" value="1"/>
</dbReference>
<evidence type="ECO:0000256" key="3">
    <source>
        <dbReference type="ARBA" id="ARBA00005133"/>
    </source>
</evidence>
<evidence type="ECO:0000256" key="11">
    <source>
        <dbReference type="ARBA" id="ARBA00030547"/>
    </source>
</evidence>
<dbReference type="InterPro" id="IPR006063">
    <property type="entry name" value="HisA_bact_arch"/>
</dbReference>
<keyword evidence="7 12" id="KW-0963">Cytoplasm</keyword>
<keyword evidence="8 12" id="KW-0028">Amino-acid biosynthesis</keyword>
<evidence type="ECO:0000256" key="5">
    <source>
        <dbReference type="ARBA" id="ARBA00012550"/>
    </source>
</evidence>
<evidence type="ECO:0000256" key="4">
    <source>
        <dbReference type="ARBA" id="ARBA00009667"/>
    </source>
</evidence>
<evidence type="ECO:0000256" key="6">
    <source>
        <dbReference type="ARBA" id="ARBA00018464"/>
    </source>
</evidence>
<comment type="similarity">
    <text evidence="4 12 13">Belongs to the HisA/HisF family.</text>
</comment>
<dbReference type="InterPro" id="IPR044524">
    <property type="entry name" value="Isoase_HisA-like"/>
</dbReference>
<dbReference type="InterPro" id="IPR013785">
    <property type="entry name" value="Aldolase_TIM"/>
</dbReference>
<dbReference type="SUPFAM" id="SSF51366">
    <property type="entry name" value="Ribulose-phoshate binding barrel"/>
    <property type="match status" value="1"/>
</dbReference>
<dbReference type="EC" id="5.3.1.16" evidence="5 12"/>
<dbReference type="NCBIfam" id="TIGR00007">
    <property type="entry name" value="1-(5-phosphoribosyl)-5-[(5-phosphoribosylamino)methylideneamino]imidazole-4-carboxamide isomerase"/>
    <property type="match status" value="1"/>
</dbReference>